<proteinExistence type="predicted"/>
<accession>A0A0A9HDM5</accession>
<organism evidence="1">
    <name type="scientific">Arundo donax</name>
    <name type="common">Giant reed</name>
    <name type="synonym">Donax arundinaceus</name>
    <dbReference type="NCBI Taxonomy" id="35708"/>
    <lineage>
        <taxon>Eukaryota</taxon>
        <taxon>Viridiplantae</taxon>
        <taxon>Streptophyta</taxon>
        <taxon>Embryophyta</taxon>
        <taxon>Tracheophyta</taxon>
        <taxon>Spermatophyta</taxon>
        <taxon>Magnoliopsida</taxon>
        <taxon>Liliopsida</taxon>
        <taxon>Poales</taxon>
        <taxon>Poaceae</taxon>
        <taxon>PACMAD clade</taxon>
        <taxon>Arundinoideae</taxon>
        <taxon>Arundineae</taxon>
        <taxon>Arundo</taxon>
    </lineage>
</organism>
<dbReference type="EMBL" id="GBRH01163044">
    <property type="protein sequence ID" value="JAE34852.1"/>
    <property type="molecule type" value="Transcribed_RNA"/>
</dbReference>
<protein>
    <submittedName>
        <fullName evidence="1">Uncharacterized protein</fullName>
    </submittedName>
</protein>
<reference evidence="1" key="1">
    <citation type="submission" date="2014-09" db="EMBL/GenBank/DDBJ databases">
        <authorList>
            <person name="Magalhaes I.L.F."/>
            <person name="Oliveira U."/>
            <person name="Santos F.R."/>
            <person name="Vidigal T.H.D.A."/>
            <person name="Brescovit A.D."/>
            <person name="Santos A.J."/>
        </authorList>
    </citation>
    <scope>NUCLEOTIDE SEQUENCE</scope>
    <source>
        <tissue evidence="1">Shoot tissue taken approximately 20 cm above the soil surface</tissue>
    </source>
</reference>
<reference evidence="1" key="2">
    <citation type="journal article" date="2015" name="Data Brief">
        <title>Shoot transcriptome of the giant reed, Arundo donax.</title>
        <authorList>
            <person name="Barrero R.A."/>
            <person name="Guerrero F.D."/>
            <person name="Moolhuijzen P."/>
            <person name="Goolsby J.A."/>
            <person name="Tidwell J."/>
            <person name="Bellgard S.E."/>
            <person name="Bellgard M.I."/>
        </authorList>
    </citation>
    <scope>NUCLEOTIDE SEQUENCE</scope>
    <source>
        <tissue evidence="1">Shoot tissue taken approximately 20 cm above the soil surface</tissue>
    </source>
</reference>
<sequence>MMVKLGRHHNPSVRFSLSLSLSPPFGSEAVEILWK</sequence>
<name>A0A0A9HDM5_ARUDO</name>
<dbReference type="AlphaFoldDB" id="A0A0A9HDM5"/>
<evidence type="ECO:0000313" key="1">
    <source>
        <dbReference type="EMBL" id="JAE34852.1"/>
    </source>
</evidence>